<evidence type="ECO:0000313" key="2">
    <source>
        <dbReference type="EMBL" id="CAB4197090.1"/>
    </source>
</evidence>
<dbReference type="EMBL" id="LR797252">
    <property type="protein sequence ID" value="CAB4197090.1"/>
    <property type="molecule type" value="Genomic_DNA"/>
</dbReference>
<feature type="region of interest" description="Disordered" evidence="1">
    <location>
        <begin position="184"/>
        <end position="228"/>
    </location>
</feature>
<name>A0A6J5RHY5_9CAUD</name>
<sequence length="228" mass="25880">MSKYNRHQSVISRQADEHIDEDHWLKQFQKSLQKGAVQPRSVDMSLFEQINSIMNNKSKHSSVEAAVEDMKERSGLTAYLDKINKTSNTISIDELLSRKTASDNNNIIDKKIPLDETKKVSLPKLLQECPKIENTLRKYIKSTNGNLPVTSIIVHIRYIHDKDVGNSKNWDDEDLQSFVSDLNSEEQMKNSHNNSDDSKLGEIDYSNSDDIDPSNTDAFSALNPAKIS</sequence>
<feature type="compositionally biased region" description="Basic and acidic residues" evidence="1">
    <location>
        <begin position="186"/>
        <end position="202"/>
    </location>
</feature>
<organism evidence="2">
    <name type="scientific">uncultured Caudovirales phage</name>
    <dbReference type="NCBI Taxonomy" id="2100421"/>
    <lineage>
        <taxon>Viruses</taxon>
        <taxon>Duplodnaviria</taxon>
        <taxon>Heunggongvirae</taxon>
        <taxon>Uroviricota</taxon>
        <taxon>Caudoviricetes</taxon>
        <taxon>Peduoviridae</taxon>
        <taxon>Maltschvirus</taxon>
        <taxon>Maltschvirus maltsch</taxon>
    </lineage>
</organism>
<proteinExistence type="predicted"/>
<gene>
    <name evidence="2" type="ORF">UFOVP1290_610</name>
</gene>
<accession>A0A6J5RHY5</accession>
<evidence type="ECO:0000256" key="1">
    <source>
        <dbReference type="SAM" id="MobiDB-lite"/>
    </source>
</evidence>
<protein>
    <submittedName>
        <fullName evidence="2">Uncharacterized protein</fullName>
    </submittedName>
</protein>
<reference evidence="2" key="1">
    <citation type="submission" date="2020-05" db="EMBL/GenBank/DDBJ databases">
        <authorList>
            <person name="Chiriac C."/>
            <person name="Salcher M."/>
            <person name="Ghai R."/>
            <person name="Kavagutti S V."/>
        </authorList>
    </citation>
    <scope>NUCLEOTIDE SEQUENCE</scope>
</reference>